<dbReference type="PANTHER" id="PTHR45453">
    <property type="entry name" value="PHOSPHATE REGULON SENSOR PROTEIN PHOR"/>
    <property type="match status" value="1"/>
</dbReference>
<dbReference type="CDD" id="cd00075">
    <property type="entry name" value="HATPase"/>
    <property type="match status" value="1"/>
</dbReference>
<dbReference type="InterPro" id="IPR003661">
    <property type="entry name" value="HisK_dim/P_dom"/>
</dbReference>
<sequence>MRLNLSLLKTKKLNIVIVLGMIATLGILIAQLLWTREAFSLEEKKFTQKTHIALLEVVKKLYEGKDSELPPNNPVEKVANDYYIVNVENDFQPDILEYYLKTEFAKMNITTDFEYAMYNCNSDEMVYGNYVAMSDKKPSKHNVYFPKHKNLVYYFAVRFPNETSYLLSSLRFWFVLSFALMIVLLVYVYSIYTIIQQKKYSELQRDFINNMTHEFKTPLSSILLASSYLNKQEVIREQKKLLDYTEIIINQSKKLNHHIEKVLNIAKSDESPLALQPEKLALLPLLQEAAETIKLKNEQVTVTIEAEREYTLEADRFHFSNIIYNLLDNSVKYCNLTPRIQIRVDEERHGLRLQFTDNGIGVAPKNLNLIFDKFYRVADQKSNEVNGFGLGLFYVKKICTQHQWKISAQNNKEHGLTITILIPKKHYA</sequence>
<dbReference type="InterPro" id="IPR003594">
    <property type="entry name" value="HATPase_dom"/>
</dbReference>
<dbReference type="GO" id="GO:0004721">
    <property type="term" value="F:phosphoprotein phosphatase activity"/>
    <property type="evidence" value="ECO:0007669"/>
    <property type="project" value="TreeGrafter"/>
</dbReference>
<dbReference type="PRINTS" id="PR00344">
    <property type="entry name" value="BCTRLSENSOR"/>
</dbReference>
<evidence type="ECO:0000256" key="5">
    <source>
        <dbReference type="ARBA" id="ARBA00022777"/>
    </source>
</evidence>
<keyword evidence="7" id="KW-1133">Transmembrane helix</keyword>
<dbReference type="CDD" id="cd00082">
    <property type="entry name" value="HisKA"/>
    <property type="match status" value="1"/>
</dbReference>
<accession>A0A1M5AF58</accession>
<keyword evidence="7" id="KW-0472">Membrane</keyword>
<dbReference type="Gene3D" id="3.30.565.10">
    <property type="entry name" value="Histidine kinase-like ATPase, C-terminal domain"/>
    <property type="match status" value="1"/>
</dbReference>
<dbReference type="Proteomes" id="UP000184147">
    <property type="component" value="Unassembled WGS sequence"/>
</dbReference>
<evidence type="ECO:0000256" key="7">
    <source>
        <dbReference type="SAM" id="Phobius"/>
    </source>
</evidence>
<comment type="catalytic activity">
    <reaction evidence="1">
        <text>ATP + protein L-histidine = ADP + protein N-phospho-L-histidine.</text>
        <dbReference type="EC" id="2.7.13.3"/>
    </reaction>
</comment>
<evidence type="ECO:0000256" key="3">
    <source>
        <dbReference type="ARBA" id="ARBA00022553"/>
    </source>
</evidence>
<dbReference type="Gene3D" id="1.10.287.130">
    <property type="match status" value="1"/>
</dbReference>
<dbReference type="InterPro" id="IPR036097">
    <property type="entry name" value="HisK_dim/P_sf"/>
</dbReference>
<keyword evidence="4" id="KW-0808">Transferase</keyword>
<dbReference type="EMBL" id="FQVQ01000006">
    <property type="protein sequence ID" value="SHF28883.1"/>
    <property type="molecule type" value="Genomic_DNA"/>
</dbReference>
<feature type="transmembrane region" description="Helical" evidence="7">
    <location>
        <begin position="12"/>
        <end position="34"/>
    </location>
</feature>
<keyword evidence="10" id="KW-1185">Reference proteome</keyword>
<keyword evidence="3" id="KW-0597">Phosphoprotein</keyword>
<dbReference type="SMART" id="SM00388">
    <property type="entry name" value="HisKA"/>
    <property type="match status" value="1"/>
</dbReference>
<dbReference type="Pfam" id="PF00512">
    <property type="entry name" value="HisKA"/>
    <property type="match status" value="1"/>
</dbReference>
<dbReference type="Pfam" id="PF02518">
    <property type="entry name" value="HATPase_c"/>
    <property type="match status" value="1"/>
</dbReference>
<dbReference type="InterPro" id="IPR050351">
    <property type="entry name" value="BphY/WalK/GraS-like"/>
</dbReference>
<feature type="domain" description="Histidine kinase" evidence="8">
    <location>
        <begin position="210"/>
        <end position="426"/>
    </location>
</feature>
<evidence type="ECO:0000256" key="6">
    <source>
        <dbReference type="ARBA" id="ARBA00023012"/>
    </source>
</evidence>
<proteinExistence type="predicted"/>
<protein>
    <recommendedName>
        <fullName evidence="2">histidine kinase</fullName>
        <ecNumber evidence="2">2.7.13.3</ecNumber>
    </recommendedName>
</protein>
<dbReference type="PROSITE" id="PS50109">
    <property type="entry name" value="HIS_KIN"/>
    <property type="match status" value="1"/>
</dbReference>
<name>A0A1M5AF58_9FLAO</name>
<dbReference type="GO" id="GO:0016036">
    <property type="term" value="P:cellular response to phosphate starvation"/>
    <property type="evidence" value="ECO:0007669"/>
    <property type="project" value="TreeGrafter"/>
</dbReference>
<dbReference type="InterPro" id="IPR005467">
    <property type="entry name" value="His_kinase_dom"/>
</dbReference>
<evidence type="ECO:0000256" key="4">
    <source>
        <dbReference type="ARBA" id="ARBA00022679"/>
    </source>
</evidence>
<keyword evidence="7" id="KW-0812">Transmembrane</keyword>
<dbReference type="EC" id="2.7.13.3" evidence="2"/>
<dbReference type="InterPro" id="IPR036890">
    <property type="entry name" value="HATPase_C_sf"/>
</dbReference>
<reference evidence="9 10" key="1">
    <citation type="submission" date="2016-11" db="EMBL/GenBank/DDBJ databases">
        <authorList>
            <person name="Jaros S."/>
            <person name="Januszkiewicz K."/>
            <person name="Wedrychowicz H."/>
        </authorList>
    </citation>
    <scope>NUCLEOTIDE SEQUENCE [LARGE SCALE GENOMIC DNA]</scope>
    <source>
        <strain evidence="9 10">DSM 25660</strain>
    </source>
</reference>
<evidence type="ECO:0000313" key="9">
    <source>
        <dbReference type="EMBL" id="SHF28883.1"/>
    </source>
</evidence>
<dbReference type="SMART" id="SM00387">
    <property type="entry name" value="HATPase_c"/>
    <property type="match status" value="1"/>
</dbReference>
<dbReference type="GO" id="GO:0000155">
    <property type="term" value="F:phosphorelay sensor kinase activity"/>
    <property type="evidence" value="ECO:0007669"/>
    <property type="project" value="InterPro"/>
</dbReference>
<organism evidence="9 10">
    <name type="scientific">Flavobacterium fontis</name>
    <dbReference type="NCBI Taxonomy" id="1124188"/>
    <lineage>
        <taxon>Bacteria</taxon>
        <taxon>Pseudomonadati</taxon>
        <taxon>Bacteroidota</taxon>
        <taxon>Flavobacteriia</taxon>
        <taxon>Flavobacteriales</taxon>
        <taxon>Flavobacteriaceae</taxon>
        <taxon>Flavobacterium</taxon>
    </lineage>
</organism>
<dbReference type="SUPFAM" id="SSF55874">
    <property type="entry name" value="ATPase domain of HSP90 chaperone/DNA topoisomerase II/histidine kinase"/>
    <property type="match status" value="1"/>
</dbReference>
<keyword evidence="5 9" id="KW-0418">Kinase</keyword>
<dbReference type="AlphaFoldDB" id="A0A1M5AF58"/>
<dbReference type="SUPFAM" id="SSF47384">
    <property type="entry name" value="Homodimeric domain of signal transducing histidine kinase"/>
    <property type="match status" value="1"/>
</dbReference>
<dbReference type="InterPro" id="IPR004358">
    <property type="entry name" value="Sig_transdc_His_kin-like_C"/>
</dbReference>
<evidence type="ECO:0000259" key="8">
    <source>
        <dbReference type="PROSITE" id="PS50109"/>
    </source>
</evidence>
<feature type="transmembrane region" description="Helical" evidence="7">
    <location>
        <begin position="172"/>
        <end position="195"/>
    </location>
</feature>
<evidence type="ECO:0000256" key="2">
    <source>
        <dbReference type="ARBA" id="ARBA00012438"/>
    </source>
</evidence>
<dbReference type="GO" id="GO:0005886">
    <property type="term" value="C:plasma membrane"/>
    <property type="evidence" value="ECO:0007669"/>
    <property type="project" value="TreeGrafter"/>
</dbReference>
<dbReference type="STRING" id="1124188.SAMN05444377_10646"/>
<dbReference type="PANTHER" id="PTHR45453:SF1">
    <property type="entry name" value="PHOSPHATE REGULON SENSOR PROTEIN PHOR"/>
    <property type="match status" value="1"/>
</dbReference>
<evidence type="ECO:0000256" key="1">
    <source>
        <dbReference type="ARBA" id="ARBA00000085"/>
    </source>
</evidence>
<evidence type="ECO:0000313" key="10">
    <source>
        <dbReference type="Proteomes" id="UP000184147"/>
    </source>
</evidence>
<keyword evidence="6" id="KW-0902">Two-component regulatory system</keyword>
<gene>
    <name evidence="9" type="ORF">SAMN05444377_10646</name>
</gene>